<comment type="caution">
    <text evidence="1">The sequence shown here is derived from an EMBL/GenBank/DDBJ whole genome shotgun (WGS) entry which is preliminary data.</text>
</comment>
<proteinExistence type="predicted"/>
<evidence type="ECO:0000313" key="1">
    <source>
        <dbReference type="EMBL" id="RMJ17340.1"/>
    </source>
</evidence>
<dbReference type="EMBL" id="NKUJ01000034">
    <property type="protein sequence ID" value="RMJ17340.1"/>
    <property type="molecule type" value="Genomic_DNA"/>
</dbReference>
<dbReference type="Proteomes" id="UP000277212">
    <property type="component" value="Unassembled WGS sequence"/>
</dbReference>
<accession>A0A3M2SIH6</accession>
<protein>
    <submittedName>
        <fullName evidence="1">Uncharacterized protein</fullName>
    </submittedName>
</protein>
<dbReference type="AlphaFoldDB" id="A0A3M2SIH6"/>
<keyword evidence="2" id="KW-1185">Reference proteome</keyword>
<organism evidence="1 2">
    <name type="scientific">Fusarium kuroshium</name>
    <dbReference type="NCBI Taxonomy" id="2010991"/>
    <lineage>
        <taxon>Eukaryota</taxon>
        <taxon>Fungi</taxon>
        <taxon>Dikarya</taxon>
        <taxon>Ascomycota</taxon>
        <taxon>Pezizomycotina</taxon>
        <taxon>Sordariomycetes</taxon>
        <taxon>Hypocreomycetidae</taxon>
        <taxon>Hypocreales</taxon>
        <taxon>Nectriaceae</taxon>
        <taxon>Fusarium</taxon>
        <taxon>Fusarium solani species complex</taxon>
    </lineage>
</organism>
<gene>
    <name evidence="1" type="ORF">CDV36_002984</name>
</gene>
<evidence type="ECO:0000313" key="2">
    <source>
        <dbReference type="Proteomes" id="UP000277212"/>
    </source>
</evidence>
<name>A0A3M2SIH6_9HYPO</name>
<dbReference type="OrthoDB" id="5429909at2759"/>
<sequence>MKGDPEFVILKYSAWLDAAKFEDKILGAVVKHYLDPTNDYEPESPLKYMVEEPVEGFFTDFVAEGSASAKNAVNVSPIKSIAGMTLKGDLQDRVHLQGKIVRLKRLQKCEKFWERLKEDPDVRARVPGWMSVFSVRRPVCLVTGIMVCEDVDVSYEGVEKREWDGHVELPLGEISLAAGVPGAPGANPEVKVETRREMATVFKARSGQSRIFALELKRITTTFLQKKELILKGDGPKVNVGRVLGDEDTEDEEESVTVDDLVLKDLIL</sequence>
<reference evidence="1 2" key="1">
    <citation type="submission" date="2017-06" db="EMBL/GenBank/DDBJ databases">
        <title>Comparative genomic analysis of Ambrosia Fusariam Clade fungi.</title>
        <authorList>
            <person name="Stajich J.E."/>
            <person name="Carrillo J."/>
            <person name="Kijimoto T."/>
            <person name="Eskalen A."/>
            <person name="O'Donnell K."/>
            <person name="Kasson M."/>
        </authorList>
    </citation>
    <scope>NUCLEOTIDE SEQUENCE [LARGE SCALE GENOMIC DNA]</scope>
    <source>
        <strain evidence="1">UCR3666</strain>
    </source>
</reference>